<proteinExistence type="predicted"/>
<reference evidence="2" key="1">
    <citation type="journal article" date="2022" name="Mol. Ecol. Resour.">
        <title>The genomes of chicory, endive, great burdock and yacon provide insights into Asteraceae palaeo-polyploidization history and plant inulin production.</title>
        <authorList>
            <person name="Fan W."/>
            <person name="Wang S."/>
            <person name="Wang H."/>
            <person name="Wang A."/>
            <person name="Jiang F."/>
            <person name="Liu H."/>
            <person name="Zhao H."/>
            <person name="Xu D."/>
            <person name="Zhang Y."/>
        </authorList>
    </citation>
    <scope>NUCLEOTIDE SEQUENCE [LARGE SCALE GENOMIC DNA]</scope>
    <source>
        <strain evidence="2">cv. Niubang</strain>
    </source>
</reference>
<evidence type="ECO:0000313" key="1">
    <source>
        <dbReference type="EMBL" id="KAI3664845.1"/>
    </source>
</evidence>
<dbReference type="EMBL" id="CM042064">
    <property type="protein sequence ID" value="KAI3664845.1"/>
    <property type="molecule type" value="Genomic_DNA"/>
</dbReference>
<protein>
    <submittedName>
        <fullName evidence="1">Uncharacterized protein</fullName>
    </submittedName>
</protein>
<evidence type="ECO:0000313" key="2">
    <source>
        <dbReference type="Proteomes" id="UP001055879"/>
    </source>
</evidence>
<sequence>MSILLMSLHDAKKLVKLKQDIRWSWADIDTQVVKKIKKHIGVLPKVYNPGPNDILIIESDASESYWGGVLKAKTDGGEIISRYASGSFKVAEKNYHSKEKEILALIKTIKAFKAYLLPVKFIARTDNTNTSYFDMDKQAYSERIAYLDVKIELLKLEVSFKTKKIRMLESEKTGLIIEHGKNVPSCTNPSNRKYSSIEKNKNAETYSEDHSGSKTQSHASGSGLYVPIPSLDEDTSEDDKILSPKKKALQPEQEEFKSSDNISLRPNTTTKKFYVIFNGPNSGIYTNWSDVMK</sequence>
<keyword evidence="2" id="KW-1185">Reference proteome</keyword>
<dbReference type="Proteomes" id="UP001055879">
    <property type="component" value="Linkage Group LG18"/>
</dbReference>
<gene>
    <name evidence="1" type="ORF">L6452_43454</name>
</gene>
<comment type="caution">
    <text evidence="1">The sequence shown here is derived from an EMBL/GenBank/DDBJ whole genome shotgun (WGS) entry which is preliminary data.</text>
</comment>
<name>A0ACB8XE67_ARCLA</name>
<accession>A0ACB8XE67</accession>
<reference evidence="1 2" key="2">
    <citation type="journal article" date="2022" name="Mol. Ecol. Resour.">
        <title>The genomes of chicory, endive, great burdock and yacon provide insights into Asteraceae paleo-polyploidization history and plant inulin production.</title>
        <authorList>
            <person name="Fan W."/>
            <person name="Wang S."/>
            <person name="Wang H."/>
            <person name="Wang A."/>
            <person name="Jiang F."/>
            <person name="Liu H."/>
            <person name="Zhao H."/>
            <person name="Xu D."/>
            <person name="Zhang Y."/>
        </authorList>
    </citation>
    <scope>NUCLEOTIDE SEQUENCE [LARGE SCALE GENOMIC DNA]</scope>
    <source>
        <strain evidence="2">cv. Niubang</strain>
    </source>
</reference>
<organism evidence="1 2">
    <name type="scientific">Arctium lappa</name>
    <name type="common">Greater burdock</name>
    <name type="synonym">Lappa major</name>
    <dbReference type="NCBI Taxonomy" id="4217"/>
    <lineage>
        <taxon>Eukaryota</taxon>
        <taxon>Viridiplantae</taxon>
        <taxon>Streptophyta</taxon>
        <taxon>Embryophyta</taxon>
        <taxon>Tracheophyta</taxon>
        <taxon>Spermatophyta</taxon>
        <taxon>Magnoliopsida</taxon>
        <taxon>eudicotyledons</taxon>
        <taxon>Gunneridae</taxon>
        <taxon>Pentapetalae</taxon>
        <taxon>asterids</taxon>
        <taxon>campanulids</taxon>
        <taxon>Asterales</taxon>
        <taxon>Asteraceae</taxon>
        <taxon>Carduoideae</taxon>
        <taxon>Cardueae</taxon>
        <taxon>Arctiinae</taxon>
        <taxon>Arctium</taxon>
    </lineage>
</organism>